<feature type="non-terminal residue" evidence="2">
    <location>
        <position position="1"/>
    </location>
</feature>
<accession>A0A8S2TDS1</accession>
<reference evidence="2" key="1">
    <citation type="submission" date="2021-02" db="EMBL/GenBank/DDBJ databases">
        <authorList>
            <person name="Nowell W R."/>
        </authorList>
    </citation>
    <scope>NUCLEOTIDE SEQUENCE</scope>
</reference>
<dbReference type="Gene3D" id="2.130.10.130">
    <property type="entry name" value="Integrin alpha, N-terminal"/>
    <property type="match status" value="1"/>
</dbReference>
<dbReference type="PANTHER" id="PTHR46580">
    <property type="entry name" value="SENSOR KINASE-RELATED"/>
    <property type="match status" value="1"/>
</dbReference>
<keyword evidence="1" id="KW-0732">Signal</keyword>
<gene>
    <name evidence="2" type="ORF">SMN809_LOCUS25433</name>
</gene>
<dbReference type="Pfam" id="PF13517">
    <property type="entry name" value="FG-GAP_3"/>
    <property type="match status" value="1"/>
</dbReference>
<evidence type="ECO:0008006" key="4">
    <source>
        <dbReference type="Google" id="ProtNLM"/>
    </source>
</evidence>
<dbReference type="InterPro" id="IPR013517">
    <property type="entry name" value="FG-GAP"/>
</dbReference>
<organism evidence="2 3">
    <name type="scientific">Rotaria magnacalcarata</name>
    <dbReference type="NCBI Taxonomy" id="392030"/>
    <lineage>
        <taxon>Eukaryota</taxon>
        <taxon>Metazoa</taxon>
        <taxon>Spiralia</taxon>
        <taxon>Gnathifera</taxon>
        <taxon>Rotifera</taxon>
        <taxon>Eurotatoria</taxon>
        <taxon>Bdelloidea</taxon>
        <taxon>Philodinida</taxon>
        <taxon>Philodinidae</taxon>
        <taxon>Rotaria</taxon>
    </lineage>
</organism>
<feature type="non-terminal residue" evidence="2">
    <location>
        <position position="106"/>
    </location>
</feature>
<evidence type="ECO:0000313" key="2">
    <source>
        <dbReference type="EMBL" id="CAF4285043.1"/>
    </source>
</evidence>
<sequence>YSTGVGSQPFTVAVGDLNGDKRLDIVVTNYGTSTIGALLGFGNGTFAKIEVSFIDSGFRPYSMVIGDFNNDNTLYVAVTNPGNDTIVVLNGSGNGTIASEEKYFTG</sequence>
<evidence type="ECO:0000313" key="3">
    <source>
        <dbReference type="Proteomes" id="UP000676336"/>
    </source>
</evidence>
<dbReference type="SUPFAM" id="SSF69318">
    <property type="entry name" value="Integrin alpha N-terminal domain"/>
    <property type="match status" value="1"/>
</dbReference>
<proteinExistence type="predicted"/>
<dbReference type="EMBL" id="CAJOBI010033410">
    <property type="protein sequence ID" value="CAF4285043.1"/>
    <property type="molecule type" value="Genomic_DNA"/>
</dbReference>
<evidence type="ECO:0000256" key="1">
    <source>
        <dbReference type="ARBA" id="ARBA00022729"/>
    </source>
</evidence>
<dbReference type="Proteomes" id="UP000676336">
    <property type="component" value="Unassembled WGS sequence"/>
</dbReference>
<protein>
    <recommendedName>
        <fullName evidence="4">VCBS repeat-containing protein</fullName>
    </recommendedName>
</protein>
<dbReference type="AlphaFoldDB" id="A0A8S2TDS1"/>
<name>A0A8S2TDS1_9BILA</name>
<dbReference type="InterPro" id="IPR028994">
    <property type="entry name" value="Integrin_alpha_N"/>
</dbReference>
<comment type="caution">
    <text evidence="2">The sequence shown here is derived from an EMBL/GenBank/DDBJ whole genome shotgun (WGS) entry which is preliminary data.</text>
</comment>